<name>M3XHF2_LATCH</name>
<dbReference type="PANTHER" id="PTHR15036">
    <property type="entry name" value="PIKACHURIN-LIKE PROTEIN"/>
    <property type="match status" value="1"/>
</dbReference>
<dbReference type="Ensembl" id="ENSLACT00000025029.1">
    <property type="protein sequence ID" value="ENSLACP00000022158.1"/>
    <property type="gene ID" value="ENSLACG00000007849.2"/>
</dbReference>
<dbReference type="GeneTree" id="ENSGT00940000154516"/>
<evidence type="ECO:0000313" key="3">
    <source>
        <dbReference type="Proteomes" id="UP000008672"/>
    </source>
</evidence>
<dbReference type="EMBL" id="AFYH01194492">
    <property type="status" value="NOT_ANNOTATED_CDS"/>
    <property type="molecule type" value="Genomic_DNA"/>
</dbReference>
<dbReference type="PANTHER" id="PTHR15036:SF33">
    <property type="entry name" value="CONTACTIN-ASSOCIATED PROTEIN-LIKE 2"/>
    <property type="match status" value="1"/>
</dbReference>
<dbReference type="InterPro" id="IPR008979">
    <property type="entry name" value="Galactose-bd-like_sf"/>
</dbReference>
<evidence type="ECO:0000313" key="2">
    <source>
        <dbReference type="Ensembl" id="ENSLACP00000022158.1"/>
    </source>
</evidence>
<reference evidence="3" key="1">
    <citation type="submission" date="2011-08" db="EMBL/GenBank/DDBJ databases">
        <title>The draft genome of Latimeria chalumnae.</title>
        <authorList>
            <person name="Di Palma F."/>
            <person name="Alfoldi J."/>
            <person name="Johnson J."/>
            <person name="Berlin A."/>
            <person name="Gnerre S."/>
            <person name="Jaffe D."/>
            <person name="MacCallum I."/>
            <person name="Young S."/>
            <person name="Walker B.J."/>
            <person name="Lander E."/>
            <person name="Lindblad-Toh K."/>
        </authorList>
    </citation>
    <scope>NUCLEOTIDE SEQUENCE [LARGE SCALE GENOMIC DNA]</scope>
    <source>
        <strain evidence="3">Wild caught</strain>
    </source>
</reference>
<dbReference type="EMBL" id="AFYH01194493">
    <property type="status" value="NOT_ANNOTATED_CDS"/>
    <property type="molecule type" value="Genomic_DNA"/>
</dbReference>
<protein>
    <recommendedName>
        <fullName evidence="1">F5/8 type C domain-containing protein</fullName>
    </recommendedName>
</protein>
<keyword evidence="3" id="KW-1185">Reference proteome</keyword>
<dbReference type="InterPro" id="IPR050372">
    <property type="entry name" value="Neurexin-related_CASP"/>
</dbReference>
<proteinExistence type="predicted"/>
<dbReference type="AlphaFoldDB" id="M3XHF2"/>
<dbReference type="EMBL" id="AFYH01194494">
    <property type="status" value="NOT_ANNOTATED_CDS"/>
    <property type="molecule type" value="Genomic_DNA"/>
</dbReference>
<dbReference type="Gene3D" id="2.60.120.200">
    <property type="match status" value="1"/>
</dbReference>
<reference evidence="2" key="2">
    <citation type="submission" date="2025-08" db="UniProtKB">
        <authorList>
            <consortium name="Ensembl"/>
        </authorList>
    </citation>
    <scope>IDENTIFICATION</scope>
</reference>
<dbReference type="Pfam" id="PF00754">
    <property type="entry name" value="F5_F8_type_C"/>
    <property type="match status" value="1"/>
</dbReference>
<dbReference type="HOGENOM" id="CLU_1997734_0_0_1"/>
<dbReference type="EMBL" id="AFYH01194490">
    <property type="status" value="NOT_ANNOTATED_CDS"/>
    <property type="molecule type" value="Genomic_DNA"/>
</dbReference>
<sequence>NVQFLIYVERFYLFIFIVLSLQAFAGNINTDSIVQHDLQHPVIARYLRIVPLDWNGEGQIGLRIEIYGCPYWADVINFDGHGVVSYRFKNKKMKTLKDVIVLKFKTSESEGIIFHGEGQQGDYIT</sequence>
<dbReference type="PROSITE" id="PS50022">
    <property type="entry name" value="FA58C_3"/>
    <property type="match status" value="1"/>
</dbReference>
<evidence type="ECO:0000259" key="1">
    <source>
        <dbReference type="PROSITE" id="PS50022"/>
    </source>
</evidence>
<dbReference type="SUPFAM" id="SSF49899">
    <property type="entry name" value="Concanavalin A-like lectins/glucanases"/>
    <property type="match status" value="1"/>
</dbReference>
<dbReference type="Gene3D" id="2.60.120.260">
    <property type="entry name" value="Galactose-binding domain-like"/>
    <property type="match status" value="1"/>
</dbReference>
<dbReference type="EMBL" id="AFYH01194495">
    <property type="status" value="NOT_ANNOTATED_CDS"/>
    <property type="molecule type" value="Genomic_DNA"/>
</dbReference>
<dbReference type="InterPro" id="IPR013320">
    <property type="entry name" value="ConA-like_dom_sf"/>
</dbReference>
<feature type="domain" description="F5/8 type C" evidence="1">
    <location>
        <begin position="1"/>
        <end position="69"/>
    </location>
</feature>
<dbReference type="EMBL" id="AFYH01194491">
    <property type="status" value="NOT_ANNOTATED_CDS"/>
    <property type="molecule type" value="Genomic_DNA"/>
</dbReference>
<dbReference type="SUPFAM" id="SSF49785">
    <property type="entry name" value="Galactose-binding domain-like"/>
    <property type="match status" value="1"/>
</dbReference>
<organism evidence="2 3">
    <name type="scientific">Latimeria chalumnae</name>
    <name type="common">Coelacanth</name>
    <dbReference type="NCBI Taxonomy" id="7897"/>
    <lineage>
        <taxon>Eukaryota</taxon>
        <taxon>Metazoa</taxon>
        <taxon>Chordata</taxon>
        <taxon>Craniata</taxon>
        <taxon>Vertebrata</taxon>
        <taxon>Euteleostomi</taxon>
        <taxon>Coelacanthiformes</taxon>
        <taxon>Coelacanthidae</taxon>
        <taxon>Latimeria</taxon>
    </lineage>
</organism>
<dbReference type="InterPro" id="IPR000421">
    <property type="entry name" value="FA58C"/>
</dbReference>
<dbReference type="Proteomes" id="UP000008672">
    <property type="component" value="Unassembled WGS sequence"/>
</dbReference>
<dbReference type="PROSITE" id="PS01286">
    <property type="entry name" value="FA58C_2"/>
    <property type="match status" value="1"/>
</dbReference>
<accession>M3XHF2</accession>
<reference evidence="2" key="3">
    <citation type="submission" date="2025-09" db="UniProtKB">
        <authorList>
            <consortium name="Ensembl"/>
        </authorList>
    </citation>
    <scope>IDENTIFICATION</scope>
</reference>